<keyword evidence="2" id="KW-1185">Reference proteome</keyword>
<dbReference type="RefSeq" id="WP_338343951.1">
    <property type="nucleotide sequence ID" value="NZ_CAUZLU010000005.1"/>
</dbReference>
<dbReference type="EMBL" id="CAUZMB010000004">
    <property type="protein sequence ID" value="CAK1240474.1"/>
    <property type="molecule type" value="Genomic_DNA"/>
</dbReference>
<evidence type="ECO:0008006" key="3">
    <source>
        <dbReference type="Google" id="ProtNLM"/>
    </source>
</evidence>
<gene>
    <name evidence="1" type="ORF">R55214_HHFBAMCI_00797</name>
</gene>
<sequence length="280" mass="31883">MGEILKGKPGKCAVCGKFFEHLSFEHIQPHATGNSGKALTLDLERILSDDYDFDHNGMRGKQSQGGAGEYSLCREHNSFFGKKYVPHYLDFVNSVSNLIRKTDKDDDYSKKVYSFETLINPLLVSKQIVAMFLSLNYKNGGRSGSDFQKMNREYLLDVDSHEFPTDRFEIRMNLYLPSDYNGGIRSYQKKFLTNLDLTDNYENPLKRAIVYSEIQDFPVGFTLIDKRYSTTIPKGGLSLNELLTSPNQEQKIVMFNVPIIRGIEQTALPLAPSLFSSREV</sequence>
<accession>A0ABN9YU15</accession>
<protein>
    <recommendedName>
        <fullName evidence="3">HNH endonuclease</fullName>
    </recommendedName>
</protein>
<name>A0ABN9YU15_9LACO</name>
<dbReference type="Proteomes" id="UP001314166">
    <property type="component" value="Unassembled WGS sequence"/>
</dbReference>
<evidence type="ECO:0000313" key="2">
    <source>
        <dbReference type="Proteomes" id="UP001314166"/>
    </source>
</evidence>
<proteinExistence type="predicted"/>
<reference evidence="1 2" key="1">
    <citation type="submission" date="2023-10" db="EMBL/GenBank/DDBJ databases">
        <authorList>
            <person name="Botero Cardona J."/>
        </authorList>
    </citation>
    <scope>NUCLEOTIDE SEQUENCE [LARGE SCALE GENOMIC DNA]</scope>
    <source>
        <strain evidence="1 2">R-55214</strain>
    </source>
</reference>
<evidence type="ECO:0000313" key="1">
    <source>
        <dbReference type="EMBL" id="CAK1240474.1"/>
    </source>
</evidence>
<comment type="caution">
    <text evidence="1">The sequence shown here is derived from an EMBL/GenBank/DDBJ whole genome shotgun (WGS) entry which is preliminary data.</text>
</comment>
<organism evidence="1 2">
    <name type="scientific">Fructobacillus evanidus</name>
    <dbReference type="NCBI Taxonomy" id="3064281"/>
    <lineage>
        <taxon>Bacteria</taxon>
        <taxon>Bacillati</taxon>
        <taxon>Bacillota</taxon>
        <taxon>Bacilli</taxon>
        <taxon>Lactobacillales</taxon>
        <taxon>Lactobacillaceae</taxon>
        <taxon>Fructobacillus</taxon>
    </lineage>
</organism>